<dbReference type="AlphaFoldDB" id="A0AAD9A439"/>
<evidence type="ECO:0000256" key="1">
    <source>
        <dbReference type="SAM" id="MobiDB-lite"/>
    </source>
</evidence>
<reference evidence="3" key="1">
    <citation type="submission" date="2023-01" db="EMBL/GenBank/DDBJ databases">
        <title>Colletotrichum chrysophilum M932 genome sequence.</title>
        <authorList>
            <person name="Baroncelli R."/>
        </authorList>
    </citation>
    <scope>NUCLEOTIDE SEQUENCE</scope>
    <source>
        <strain evidence="3">M932</strain>
    </source>
</reference>
<feature type="region of interest" description="Disordered" evidence="1">
    <location>
        <begin position="275"/>
        <end position="366"/>
    </location>
</feature>
<feature type="compositionally biased region" description="Low complexity" evidence="1">
    <location>
        <begin position="276"/>
        <end position="286"/>
    </location>
</feature>
<dbReference type="Proteomes" id="UP001243330">
    <property type="component" value="Unassembled WGS sequence"/>
</dbReference>
<comment type="caution">
    <text evidence="3">The sequence shown here is derived from an EMBL/GenBank/DDBJ whole genome shotgun (WGS) entry which is preliminary data.</text>
</comment>
<proteinExistence type="predicted"/>
<protein>
    <submittedName>
        <fullName evidence="3">Uncharacterized protein</fullName>
    </submittedName>
</protein>
<feature type="transmembrane region" description="Helical" evidence="2">
    <location>
        <begin position="179"/>
        <end position="203"/>
    </location>
</feature>
<feature type="transmembrane region" description="Helical" evidence="2">
    <location>
        <begin position="567"/>
        <end position="585"/>
    </location>
</feature>
<feature type="transmembrane region" description="Helical" evidence="2">
    <location>
        <begin position="139"/>
        <end position="158"/>
    </location>
</feature>
<accession>A0AAD9A439</accession>
<feature type="compositionally biased region" description="Low complexity" evidence="1">
    <location>
        <begin position="8"/>
        <end position="22"/>
    </location>
</feature>
<dbReference type="EMBL" id="JAQOWY010000506">
    <property type="protein sequence ID" value="KAK1841101.1"/>
    <property type="molecule type" value="Genomic_DNA"/>
</dbReference>
<keyword evidence="2" id="KW-1133">Transmembrane helix</keyword>
<name>A0AAD9A439_9PEZI</name>
<evidence type="ECO:0000313" key="3">
    <source>
        <dbReference type="EMBL" id="KAK1841101.1"/>
    </source>
</evidence>
<keyword evidence="2" id="KW-0472">Membrane</keyword>
<organism evidence="3 4">
    <name type="scientific">Colletotrichum chrysophilum</name>
    <dbReference type="NCBI Taxonomy" id="1836956"/>
    <lineage>
        <taxon>Eukaryota</taxon>
        <taxon>Fungi</taxon>
        <taxon>Dikarya</taxon>
        <taxon>Ascomycota</taxon>
        <taxon>Pezizomycotina</taxon>
        <taxon>Sordariomycetes</taxon>
        <taxon>Hypocreomycetidae</taxon>
        <taxon>Glomerellales</taxon>
        <taxon>Glomerellaceae</taxon>
        <taxon>Colletotrichum</taxon>
        <taxon>Colletotrichum gloeosporioides species complex</taxon>
    </lineage>
</organism>
<evidence type="ECO:0000256" key="2">
    <source>
        <dbReference type="SAM" id="Phobius"/>
    </source>
</evidence>
<gene>
    <name evidence="3" type="ORF">CCHR01_16265</name>
</gene>
<feature type="transmembrane region" description="Helical" evidence="2">
    <location>
        <begin position="605"/>
        <end position="622"/>
    </location>
</feature>
<feature type="transmembrane region" description="Helical" evidence="2">
    <location>
        <begin position="643"/>
        <end position="672"/>
    </location>
</feature>
<feature type="region of interest" description="Disordered" evidence="1">
    <location>
        <begin position="1"/>
        <end position="22"/>
    </location>
</feature>
<feature type="transmembrane region" description="Helical" evidence="2">
    <location>
        <begin position="692"/>
        <end position="715"/>
    </location>
</feature>
<feature type="compositionally biased region" description="Pro residues" evidence="1">
    <location>
        <begin position="314"/>
        <end position="323"/>
    </location>
</feature>
<keyword evidence="2" id="KW-0812">Transmembrane</keyword>
<evidence type="ECO:0000313" key="4">
    <source>
        <dbReference type="Proteomes" id="UP001243330"/>
    </source>
</evidence>
<feature type="transmembrane region" description="Helical" evidence="2">
    <location>
        <begin position="112"/>
        <end position="133"/>
    </location>
</feature>
<sequence length="961" mass="105420">MGKISRKAVPAAATAFPSTTTTAAAATPPYYHQLSSTALNYWEEDRSNNRLHAPPPMSSAPAAESYQLESLHSAEVDAGKPPSPSPSAASIDPSQVRWLENQRSRGWEVCKIVFRACGTLFSAIVLGICLAWYSYRPNLALNIWPGLLLVGAVPSFFWDLAEFLTLCARYGRGITPKALIGLELVLSVVSAVAAGWVGLQLSWMDGDPANHPASLALSACTLTGINAFIRFCLFIRACVERSREIRRRRPRVMYIPETGQTVYVVAKPFPKLPTWQSQNSARAPSSPRSPQPSSPLGATEPVVAFPDFTESPLPETPPPPLPERPGHLPSAIKRKPVRGLPPRTTPGDRDRHLRPSMRPPPDDYVPDEAELERMRRGDAQPQLILPGDVDLKFATGANGMTPAAGDTREGKFRLNKNLVLGESSRSGVAQQVPGGAAPRRSMLQALQETTRPTGRLPPERQRRAVNGPSALGGIQSRILTPVAVPFGFSPRPLIAAHVALPMFPVSTPPLATTSQLPHRRLLRRTATMDNTPLHPAITTLAPDPSGTRHGAFLAAIPHNRSMYRTTLCLRLASLLLALVILGGVLGSMHETDDMYVSNWAMGSPTSALAMLWSGGDLVALVVRDRGVRWTKSKERPRSTRFSWGSPGGHVAAHLLIWAPTAATMGVVISGWLSYMDLDPTYWQVDERQTHTMTALIFFMFWLMVVHFALFVFACVEVDNIRRQYSDVVFVPRGELCEMVPVPPTSAWEIFVPRRMMLSYFANHYVSRRLVATGGDDSRPDACEGTDAGGSCPGRTGALRWRGITVVGRRDFEPPTKRMIWKEIYAWLSTSLRASPSTISRGGNDIRPDACEGTDARYLAIPPAYDMFAAERKQRRPTGLYRSNGMLAEAFKFNDGDSAQRKFAGRQIVKNRLRVFEASPEIHEGQGESRQATGSFAGMGRAEMPRSTLIEDKLNRPGPECC</sequence>
<keyword evidence="4" id="KW-1185">Reference proteome</keyword>
<feature type="transmembrane region" description="Helical" evidence="2">
    <location>
        <begin position="215"/>
        <end position="239"/>
    </location>
</feature>